<dbReference type="EMBL" id="MNPJ01000019">
    <property type="protein sequence ID" value="OQS54488.1"/>
    <property type="molecule type" value="Genomic_DNA"/>
</dbReference>
<dbReference type="OrthoDB" id="9981421at2759"/>
<sequence length="798" mass="95434">MTETFEENLEEKLFKAGYFGMEFSKLNLKEQDFVLTNNHFEVIDETTYEELTKNMDKIVHKNTENLQGKCFARLNSPFWIEKACGGISFQKQECYKVINYFVTNQKEKIKMYDLSKKLDISTKDTSYAVGLFKKHDVLETDNDGLLFYAFKKCEVEKNDIVFDYESKNKPLPQMIINYGIVDLLKEDIYESKSGVTTDYIYRKYGFPKRHALSVLEHVVKLNKEDFLIMDMYQGSSNIKVAFSKENKKAFDQIKIEKVEGKKNDFKLEYVSREDKLNLFKKLYEKCDTPILFNEVFLDQIKTQLNMKDRFDKKSLLTIAREAGFKDIKVLGQKTKRILFTEKYNEEDIVQMFDDRNEAHKNRYSALEKLILYKPEYVLYDNQYEEGLFERAIELYIELRKNKKHTIFDGKRILEIPLFIFLRMVKIDEPHFLPNILNDIANNNYDERLIPEPEVKKKKKDVPSKFKMLKESLPANFNSFQNAKCNEYSWDTLFYLEDLCYCKIKDICCTKTASKNRSFCRGLNPLYYKNLFEELKRIDYFEFEVKDGYIEYKRAGSYFRGWYRRRIPPYKAFYEERYTFYKYLNNCKISEIPEKTKSFLEEIKVYYPDNWENMTDWINRFLNQLLSKKDMESENFSSSDWTESEETELGDEMHYILIVCKIALLKQNCKIKDINELSEKQIAVDQIEDAFEILMKRKIFQNNKSSTLKKYKLSQKYTKFTKDLEIKEVNKENVVYEWIKLIKKHTVEILGTESSDISNILDKLRFVEKWELLKMFKEFKDNFSEKTFGGVSIYSNINN</sequence>
<gene>
    <name evidence="1" type="ORF">EHP00_1047</name>
</gene>
<dbReference type="AlphaFoldDB" id="A0A1W0E5J3"/>
<protein>
    <submittedName>
        <fullName evidence="1">Uncharacterized protein</fullName>
    </submittedName>
</protein>
<name>A0A1W0E5J3_9MICR</name>
<evidence type="ECO:0000313" key="2">
    <source>
        <dbReference type="Proteomes" id="UP000192758"/>
    </source>
</evidence>
<comment type="caution">
    <text evidence="1">The sequence shown here is derived from an EMBL/GenBank/DDBJ whole genome shotgun (WGS) entry which is preliminary data.</text>
</comment>
<reference evidence="1 2" key="1">
    <citation type="journal article" date="2017" name="Environ. Microbiol.">
        <title>Decay of the glycolytic pathway and adaptation to intranuclear parasitism within Enterocytozoonidae microsporidia.</title>
        <authorList>
            <person name="Wiredu Boakye D."/>
            <person name="Jaroenlak P."/>
            <person name="Prachumwat A."/>
            <person name="Williams T.A."/>
            <person name="Bateman K.S."/>
            <person name="Itsathitphaisarn O."/>
            <person name="Sritunyalucksana K."/>
            <person name="Paszkiewicz K.H."/>
            <person name="Moore K.A."/>
            <person name="Stentiford G.D."/>
            <person name="Williams B.A."/>
        </authorList>
    </citation>
    <scope>NUCLEOTIDE SEQUENCE [LARGE SCALE GENOMIC DNA]</scope>
    <source>
        <strain evidence="1 2">TH1</strain>
    </source>
</reference>
<accession>A0A1W0E5J3</accession>
<dbReference type="VEuPathDB" id="MicrosporidiaDB:EHP00_1047"/>
<dbReference type="InterPro" id="IPR031541">
    <property type="entry name" value="HTH_micro"/>
</dbReference>
<proteinExistence type="predicted"/>
<dbReference type="Pfam" id="PF17007">
    <property type="entry name" value="HTH_micro"/>
    <property type="match status" value="1"/>
</dbReference>
<dbReference type="Proteomes" id="UP000192758">
    <property type="component" value="Unassembled WGS sequence"/>
</dbReference>
<organism evidence="1 2">
    <name type="scientific">Ecytonucleospora hepatopenaei</name>
    <dbReference type="NCBI Taxonomy" id="646526"/>
    <lineage>
        <taxon>Eukaryota</taxon>
        <taxon>Fungi</taxon>
        <taxon>Fungi incertae sedis</taxon>
        <taxon>Microsporidia</taxon>
        <taxon>Enterocytozoonidae</taxon>
        <taxon>Ecytonucleospora</taxon>
    </lineage>
</organism>
<evidence type="ECO:0000313" key="1">
    <source>
        <dbReference type="EMBL" id="OQS54488.1"/>
    </source>
</evidence>
<keyword evidence="2" id="KW-1185">Reference proteome</keyword>